<dbReference type="AlphaFoldDB" id="A0A0C2X9H1"/>
<dbReference type="HOGENOM" id="CLU_2482863_0_0_1"/>
<evidence type="ECO:0000313" key="1">
    <source>
        <dbReference type="EMBL" id="KIL65443.1"/>
    </source>
</evidence>
<sequence>MPFTNHDVFTLTHLNDCVFLPACSSTQNLQINSHLVDRSPRSRPEMLHPSHVLRNSNLCSRMPVVFCRNNYPPDCHGVCPDHSSAWH</sequence>
<proteinExistence type="predicted"/>
<gene>
    <name evidence="1" type="ORF">M378DRAFT_528929</name>
</gene>
<keyword evidence="2" id="KW-1185">Reference proteome</keyword>
<dbReference type="InParanoid" id="A0A0C2X9H1"/>
<name>A0A0C2X9H1_AMAMK</name>
<accession>A0A0C2X9H1</accession>
<protein>
    <submittedName>
        <fullName evidence="1">Uncharacterized protein</fullName>
    </submittedName>
</protein>
<dbReference type="EMBL" id="KN818242">
    <property type="protein sequence ID" value="KIL65443.1"/>
    <property type="molecule type" value="Genomic_DNA"/>
</dbReference>
<organism evidence="1 2">
    <name type="scientific">Amanita muscaria (strain Koide BX008)</name>
    <dbReference type="NCBI Taxonomy" id="946122"/>
    <lineage>
        <taxon>Eukaryota</taxon>
        <taxon>Fungi</taxon>
        <taxon>Dikarya</taxon>
        <taxon>Basidiomycota</taxon>
        <taxon>Agaricomycotina</taxon>
        <taxon>Agaricomycetes</taxon>
        <taxon>Agaricomycetidae</taxon>
        <taxon>Agaricales</taxon>
        <taxon>Pluteineae</taxon>
        <taxon>Amanitaceae</taxon>
        <taxon>Amanita</taxon>
    </lineage>
</organism>
<evidence type="ECO:0000313" key="2">
    <source>
        <dbReference type="Proteomes" id="UP000054549"/>
    </source>
</evidence>
<reference evidence="1 2" key="1">
    <citation type="submission" date="2014-04" db="EMBL/GenBank/DDBJ databases">
        <title>Evolutionary Origins and Diversification of the Mycorrhizal Mutualists.</title>
        <authorList>
            <consortium name="DOE Joint Genome Institute"/>
            <consortium name="Mycorrhizal Genomics Consortium"/>
            <person name="Kohler A."/>
            <person name="Kuo A."/>
            <person name="Nagy L.G."/>
            <person name="Floudas D."/>
            <person name="Copeland A."/>
            <person name="Barry K.W."/>
            <person name="Cichocki N."/>
            <person name="Veneault-Fourrey C."/>
            <person name="LaButti K."/>
            <person name="Lindquist E.A."/>
            <person name="Lipzen A."/>
            <person name="Lundell T."/>
            <person name="Morin E."/>
            <person name="Murat C."/>
            <person name="Riley R."/>
            <person name="Ohm R."/>
            <person name="Sun H."/>
            <person name="Tunlid A."/>
            <person name="Henrissat B."/>
            <person name="Grigoriev I.V."/>
            <person name="Hibbett D.S."/>
            <person name="Martin F."/>
        </authorList>
    </citation>
    <scope>NUCLEOTIDE SEQUENCE [LARGE SCALE GENOMIC DNA]</scope>
    <source>
        <strain evidence="1 2">Koide BX008</strain>
    </source>
</reference>
<dbReference type="Proteomes" id="UP000054549">
    <property type="component" value="Unassembled WGS sequence"/>
</dbReference>